<dbReference type="GO" id="GO:0016787">
    <property type="term" value="F:hydrolase activity"/>
    <property type="evidence" value="ECO:0007669"/>
    <property type="project" value="UniProtKB-KW"/>
</dbReference>
<accession>A0ABS5U597</accession>
<dbReference type="EMBL" id="JAHDYS010000003">
    <property type="protein sequence ID" value="MBT1070837.1"/>
    <property type="molecule type" value="Genomic_DNA"/>
</dbReference>
<evidence type="ECO:0000313" key="10">
    <source>
        <dbReference type="Proteomes" id="UP000784128"/>
    </source>
</evidence>
<keyword evidence="2" id="KW-1003">Cell membrane</keyword>
<evidence type="ECO:0000256" key="1">
    <source>
        <dbReference type="ARBA" id="ARBA00004651"/>
    </source>
</evidence>
<keyword evidence="10" id="KW-1185">Reference proteome</keyword>
<feature type="transmembrane region" description="Helical" evidence="8">
    <location>
        <begin position="7"/>
        <end position="25"/>
    </location>
</feature>
<gene>
    <name evidence="9" type="primary">xrt</name>
    <name evidence="9" type="ORF">KJB30_03490</name>
</gene>
<evidence type="ECO:0000313" key="9">
    <source>
        <dbReference type="EMBL" id="MBT1070837.1"/>
    </source>
</evidence>
<evidence type="ECO:0000256" key="2">
    <source>
        <dbReference type="ARBA" id="ARBA00022475"/>
    </source>
</evidence>
<dbReference type="InterPro" id="IPR017540">
    <property type="entry name" value="Exosortase-1"/>
</dbReference>
<feature type="transmembrane region" description="Helical" evidence="8">
    <location>
        <begin position="210"/>
        <end position="236"/>
    </location>
</feature>
<comment type="caution">
    <text evidence="9">The sequence shown here is derived from an EMBL/GenBank/DDBJ whole genome shotgun (WGS) entry which is preliminary data.</text>
</comment>
<dbReference type="NCBIfam" id="TIGR03109">
    <property type="entry name" value="exosort_XrtA"/>
    <property type="match status" value="1"/>
</dbReference>
<comment type="subcellular location">
    <subcellularLocation>
        <location evidence="1">Cell membrane</location>
        <topology evidence="1">Multi-pass membrane protein</topology>
    </subcellularLocation>
</comment>
<evidence type="ECO:0000256" key="7">
    <source>
        <dbReference type="ARBA" id="ARBA00023136"/>
    </source>
</evidence>
<feature type="transmembrane region" description="Helical" evidence="8">
    <location>
        <begin position="64"/>
        <end position="82"/>
    </location>
</feature>
<keyword evidence="3" id="KW-0645">Protease</keyword>
<sequence>MSTEDLLKILLLIILWCAAFAPLFPELVRDWIANSDNSHAFLVPFISLFLVWQQRELLHETPTVSSPFGGALLAASLLTYVVSSAGGLAFPARLAMVASLSGLAWFCLGGKKVRLLAFPLGILLFMVPIPYSLLSLVSGRLQLMATHISEKLISQCAIPVYREGNMLYFVQTQLEVAEACSGIRSIVSLTMISLVFCFMSRKGWWRKISLILAAIPIAIAANIVRVTGTGVLAHYFGDKVAKGFLHEFSGIVIFIFGFALLFSLFHFLNKGEANDLP</sequence>
<dbReference type="InterPro" id="IPR013426">
    <property type="entry name" value="EpsH-like"/>
</dbReference>
<name>A0ABS5U597_9BACT</name>
<evidence type="ECO:0000256" key="6">
    <source>
        <dbReference type="ARBA" id="ARBA00022989"/>
    </source>
</evidence>
<evidence type="ECO:0000256" key="3">
    <source>
        <dbReference type="ARBA" id="ARBA00022670"/>
    </source>
</evidence>
<feature type="transmembrane region" description="Helical" evidence="8">
    <location>
        <begin position="115"/>
        <end position="134"/>
    </location>
</feature>
<reference evidence="9 10" key="1">
    <citation type="submission" date="2021-05" db="EMBL/GenBank/DDBJ databases">
        <title>The draft genome of Geobacter chapellei DSM 13688.</title>
        <authorList>
            <person name="Xu Z."/>
            <person name="Masuda Y."/>
            <person name="Itoh H."/>
            <person name="Senoo K."/>
        </authorList>
    </citation>
    <scope>NUCLEOTIDE SEQUENCE [LARGE SCALE GENOMIC DNA]</scope>
    <source>
        <strain evidence="9 10">DSM 13688</strain>
    </source>
</reference>
<keyword evidence="5 9" id="KW-0378">Hydrolase</keyword>
<dbReference type="EC" id="3.4.22.-" evidence="9"/>
<dbReference type="NCBIfam" id="TIGR02602">
    <property type="entry name" value="8TM_EpsH"/>
    <property type="match status" value="1"/>
</dbReference>
<keyword evidence="4 8" id="KW-0812">Transmembrane</keyword>
<keyword evidence="6 8" id="KW-1133">Transmembrane helix</keyword>
<dbReference type="Pfam" id="PF09721">
    <property type="entry name" value="Exosortase_EpsH"/>
    <property type="match status" value="1"/>
</dbReference>
<protein>
    <submittedName>
        <fullName evidence="9">Exosortase</fullName>
        <ecNumber evidence="9">3.4.22.-</ecNumber>
    </submittedName>
</protein>
<evidence type="ECO:0000256" key="8">
    <source>
        <dbReference type="SAM" id="Phobius"/>
    </source>
</evidence>
<feature type="transmembrane region" description="Helical" evidence="8">
    <location>
        <begin position="176"/>
        <end position="198"/>
    </location>
</feature>
<proteinExistence type="predicted"/>
<dbReference type="InterPro" id="IPR026392">
    <property type="entry name" value="Exo/Archaeosortase_dom"/>
</dbReference>
<dbReference type="Proteomes" id="UP000784128">
    <property type="component" value="Unassembled WGS sequence"/>
</dbReference>
<keyword evidence="7 8" id="KW-0472">Membrane</keyword>
<evidence type="ECO:0000256" key="4">
    <source>
        <dbReference type="ARBA" id="ARBA00022692"/>
    </source>
</evidence>
<evidence type="ECO:0000256" key="5">
    <source>
        <dbReference type="ARBA" id="ARBA00022801"/>
    </source>
</evidence>
<dbReference type="InterPro" id="IPR019127">
    <property type="entry name" value="Exosortase"/>
</dbReference>
<dbReference type="NCBIfam" id="TIGR04178">
    <property type="entry name" value="exo_archaeo"/>
    <property type="match status" value="1"/>
</dbReference>
<feature type="transmembrane region" description="Helical" evidence="8">
    <location>
        <begin position="248"/>
        <end position="268"/>
    </location>
</feature>
<organism evidence="9 10">
    <name type="scientific">Pelotalea chapellei</name>
    <dbReference type="NCBI Taxonomy" id="44671"/>
    <lineage>
        <taxon>Bacteria</taxon>
        <taxon>Pseudomonadati</taxon>
        <taxon>Thermodesulfobacteriota</taxon>
        <taxon>Desulfuromonadia</taxon>
        <taxon>Geobacterales</taxon>
        <taxon>Geobacteraceae</taxon>
        <taxon>Pelotalea</taxon>
    </lineage>
</organism>